<dbReference type="PROSITE" id="PS50106">
    <property type="entry name" value="PDZ"/>
    <property type="match status" value="1"/>
</dbReference>
<dbReference type="Gene3D" id="2.30.42.10">
    <property type="match status" value="1"/>
</dbReference>
<proteinExistence type="predicted"/>
<evidence type="ECO:0000313" key="4">
    <source>
        <dbReference type="Proteomes" id="UP001162164"/>
    </source>
</evidence>
<dbReference type="Pfam" id="PF00595">
    <property type="entry name" value="PDZ"/>
    <property type="match status" value="1"/>
</dbReference>
<feature type="domain" description="PDZ" evidence="2">
    <location>
        <begin position="17"/>
        <end position="94"/>
    </location>
</feature>
<name>A0ABQ9JLA6_9CUCU</name>
<dbReference type="InterPro" id="IPR011993">
    <property type="entry name" value="PH-like_dom_sf"/>
</dbReference>
<dbReference type="EMBL" id="JAPWTJ010000386">
    <property type="protein sequence ID" value="KAJ8978979.1"/>
    <property type="molecule type" value="Genomic_DNA"/>
</dbReference>
<protein>
    <recommendedName>
        <fullName evidence="2">PDZ domain-containing protein</fullName>
    </recommendedName>
</protein>
<dbReference type="InterPro" id="IPR036034">
    <property type="entry name" value="PDZ_sf"/>
</dbReference>
<evidence type="ECO:0000259" key="2">
    <source>
        <dbReference type="PROSITE" id="PS50106"/>
    </source>
</evidence>
<dbReference type="Gene3D" id="2.30.29.30">
    <property type="entry name" value="Pleckstrin-homology domain (PH domain)/Phosphotyrosine-binding domain (PTB)"/>
    <property type="match status" value="1"/>
</dbReference>
<keyword evidence="4" id="KW-1185">Reference proteome</keyword>
<gene>
    <name evidence="3" type="ORF">NQ317_001452</name>
</gene>
<dbReference type="InterPro" id="IPR001478">
    <property type="entry name" value="PDZ"/>
</dbReference>
<evidence type="ECO:0000256" key="1">
    <source>
        <dbReference type="SAM" id="MobiDB-lite"/>
    </source>
</evidence>
<reference evidence="3" key="1">
    <citation type="journal article" date="2023" name="Insect Mol. Biol.">
        <title>Genome sequencing provides insights into the evolution of gene families encoding plant cell wall-degrading enzymes in longhorned beetles.</title>
        <authorList>
            <person name="Shin N.R."/>
            <person name="Okamura Y."/>
            <person name="Kirsch R."/>
            <person name="Pauchet Y."/>
        </authorList>
    </citation>
    <scope>NUCLEOTIDE SEQUENCE</scope>
    <source>
        <strain evidence="3">MMC_N1</strain>
    </source>
</reference>
<dbReference type="InterPro" id="IPR046995">
    <property type="entry name" value="RGS10/12/14-like"/>
</dbReference>
<evidence type="ECO:0000313" key="3">
    <source>
        <dbReference type="EMBL" id="KAJ8978979.1"/>
    </source>
</evidence>
<dbReference type="SUPFAM" id="SSF50729">
    <property type="entry name" value="PH domain-like"/>
    <property type="match status" value="1"/>
</dbReference>
<dbReference type="SUPFAM" id="SSF50156">
    <property type="entry name" value="PDZ domain-like"/>
    <property type="match status" value="1"/>
</dbReference>
<dbReference type="SMART" id="SM00228">
    <property type="entry name" value="PDZ"/>
    <property type="match status" value="1"/>
</dbReference>
<accession>A0ABQ9JLA6</accession>
<comment type="caution">
    <text evidence="3">The sequence shown here is derived from an EMBL/GenBank/DDBJ whole genome shotgun (WGS) entry which is preliminary data.</text>
</comment>
<dbReference type="PANTHER" id="PTHR45945">
    <property type="entry name" value="REGULATOR OF G-PROTEIN SIGNALING LOCO"/>
    <property type="match status" value="1"/>
</dbReference>
<organism evidence="3 4">
    <name type="scientific">Molorchus minor</name>
    <dbReference type="NCBI Taxonomy" id="1323400"/>
    <lineage>
        <taxon>Eukaryota</taxon>
        <taxon>Metazoa</taxon>
        <taxon>Ecdysozoa</taxon>
        <taxon>Arthropoda</taxon>
        <taxon>Hexapoda</taxon>
        <taxon>Insecta</taxon>
        <taxon>Pterygota</taxon>
        <taxon>Neoptera</taxon>
        <taxon>Endopterygota</taxon>
        <taxon>Coleoptera</taxon>
        <taxon>Polyphaga</taxon>
        <taxon>Cucujiformia</taxon>
        <taxon>Chrysomeloidea</taxon>
        <taxon>Cerambycidae</taxon>
        <taxon>Lamiinae</taxon>
        <taxon>Monochamini</taxon>
        <taxon>Molorchus</taxon>
    </lineage>
</organism>
<dbReference type="Proteomes" id="UP001162164">
    <property type="component" value="Unassembled WGS sequence"/>
</dbReference>
<sequence>MHPNRRRKKRPNYGIRTVEVVRGPNGFGFTISGQQPCILSCIVSNSPADQAGLRAGDFLISVNGVSVSKMAHDAVVGLIGNCIGPIKMTIAENYYSDSSDEELDSGRIMNSRKPRYIYKLRSRMQKSDLRRTAVETNEKKVMKMRECIAKQVTIESRLNANVFNEEPVDDNLNISNPLPMEDEAGPIEYKALVGYLGTIEMPKQLLPNSRLQTVCSCIRKLRQEKRTPTAVLMTVLPTCLTLKNASNHILAIYPTNRVVYVGSTTDRDSRYFGLVTSAVCDTRNNESLEKRYGETWQHDEKKFNNVDNGIEISNSCHVFVTDPKIVDHNVHQKKAESFKIICTRDPIIGSCLEFPRNALYIVSLIQSMYKLQNNDGRNNNDNLGPLIANSPQPSASSNSDSGIVEFPLHRPLPFLNITNSNRPTGIDASDIPLEELDLPLNNDQPQSFELNNVRCQNNLILDRQNNLSIHDNDTAKQLNNLNNIRACETVNIKNHIEKSEDLTQTDYLVKQNNDIEQCADYNRLTCRALPVVFKNDQLTYLILAPEKKSHECVSLHSATDDPDFKSSVDNISMHSSKSMEFSNLINAFKAPFESRKVKRHLKMVSSCDNLDKYNENMMNYKLSPKVYGLSKPNYSCEVLNNLESVEKHGYGSLQELYSWNDQCQSRRTIAQSEPDVRIQRNEVNNLVPIDGYRYVTREWFHIASSTTFLHSSLVNGCLLRVLPPLALRAKLNKYDL</sequence>
<dbReference type="PANTHER" id="PTHR45945:SF3">
    <property type="entry name" value="REGULATOR OF G-PROTEIN SIGNALING LOCO"/>
    <property type="match status" value="1"/>
</dbReference>
<feature type="region of interest" description="Disordered" evidence="1">
    <location>
        <begin position="376"/>
        <end position="400"/>
    </location>
</feature>
<dbReference type="CDD" id="cd06710">
    <property type="entry name" value="PDZ_RGS12-like"/>
    <property type="match status" value="1"/>
</dbReference>